<evidence type="ECO:0000256" key="1">
    <source>
        <dbReference type="SAM" id="MobiDB-lite"/>
    </source>
</evidence>
<dbReference type="AlphaFoldDB" id="A0AAJ6ZD12"/>
<dbReference type="InterPro" id="IPR004182">
    <property type="entry name" value="GRAM"/>
</dbReference>
<feature type="transmembrane region" description="Helical" evidence="2">
    <location>
        <begin position="408"/>
        <end position="428"/>
    </location>
</feature>
<dbReference type="KEGG" id="pxu:106119462"/>
<dbReference type="InterPro" id="IPR051482">
    <property type="entry name" value="Cholesterol_transport"/>
</dbReference>
<dbReference type="GO" id="GO:0140268">
    <property type="term" value="C:endoplasmic reticulum-plasma membrane contact site"/>
    <property type="evidence" value="ECO:0007669"/>
    <property type="project" value="TreeGrafter"/>
</dbReference>
<dbReference type="GO" id="GO:0005886">
    <property type="term" value="C:plasma membrane"/>
    <property type="evidence" value="ECO:0007669"/>
    <property type="project" value="TreeGrafter"/>
</dbReference>
<gene>
    <name evidence="4" type="primary">LOC106119462</name>
</gene>
<sequence>MKQSYSGDIMLCFVEGFGNAIERGYNKSRELSESDLSEANIALKSKKNSKRVSINSGTSAESLSEEVELRRSGGKSLRLSSRERLKTVTELKRSFSDRFSIINDAGKKKAPKGILTIKKTWSTGNFAGGAGGAAGGGGGAPRSAPATPLQLEPHPRHSSHKHDKHVVKPLSGSAPSVRVSALGPLEDGAGRGAVGATGASDGKPPGKARQKKFQRHFPQVGPDERVLNYYSCALVGDLLLQGHLYITKNYFAFYSNVFGYVTKLLIPTTSVLRITKEKVARIIPNAVGVCTRDERHVFGSLLSRDTTYKLMTHVWKAARLPELAVPPPQELRSSEVELEASEYSPEDDSSSVGADQTDAPTRDPADPLITSGGVGGVGGAVGVGVGAAVIQPALLTGGASARGGARGWQAALAFAAALLALSAAYLAYRLAHAEEPARLASGGQLYAALVAWRSRLHGRAADELHAFLSTNLLLLARVRQSLETLSGVILTDMGHDVPNDTAFS</sequence>
<dbReference type="GO" id="GO:0120015">
    <property type="term" value="F:sterol transfer activity"/>
    <property type="evidence" value="ECO:0007669"/>
    <property type="project" value="TreeGrafter"/>
</dbReference>
<feature type="compositionally biased region" description="Basic residues" evidence="1">
    <location>
        <begin position="156"/>
        <end position="167"/>
    </location>
</feature>
<keyword evidence="2" id="KW-0812">Transmembrane</keyword>
<dbReference type="GeneID" id="106119462"/>
<protein>
    <submittedName>
        <fullName evidence="4">Uncharacterized protein LOC106119462</fullName>
    </submittedName>
</protein>
<dbReference type="Pfam" id="PF02893">
    <property type="entry name" value="GRAM"/>
    <property type="match status" value="1"/>
</dbReference>
<evidence type="ECO:0000313" key="4">
    <source>
        <dbReference type="RefSeq" id="XP_013169926.1"/>
    </source>
</evidence>
<organism evidence="4">
    <name type="scientific">Papilio xuthus</name>
    <name type="common">Asian swallowtail butterfly</name>
    <dbReference type="NCBI Taxonomy" id="66420"/>
    <lineage>
        <taxon>Eukaryota</taxon>
        <taxon>Metazoa</taxon>
        <taxon>Ecdysozoa</taxon>
        <taxon>Arthropoda</taxon>
        <taxon>Hexapoda</taxon>
        <taxon>Insecta</taxon>
        <taxon>Pterygota</taxon>
        <taxon>Neoptera</taxon>
        <taxon>Endopterygota</taxon>
        <taxon>Lepidoptera</taxon>
        <taxon>Glossata</taxon>
        <taxon>Ditrysia</taxon>
        <taxon>Papilionoidea</taxon>
        <taxon>Papilionidae</taxon>
        <taxon>Papilioninae</taxon>
        <taxon>Papilio</taxon>
    </lineage>
</organism>
<keyword evidence="2" id="KW-1133">Transmembrane helix</keyword>
<dbReference type="Proteomes" id="UP000694872">
    <property type="component" value="Unplaced"/>
</dbReference>
<evidence type="ECO:0000259" key="3">
    <source>
        <dbReference type="SMART" id="SM00568"/>
    </source>
</evidence>
<dbReference type="RefSeq" id="XP_013169926.1">
    <property type="nucleotide sequence ID" value="XM_013314472.1"/>
</dbReference>
<dbReference type="GO" id="GO:0032934">
    <property type="term" value="F:sterol binding"/>
    <property type="evidence" value="ECO:0007669"/>
    <property type="project" value="TreeGrafter"/>
</dbReference>
<accession>A0AAJ6ZD12</accession>
<feature type="region of interest" description="Disordered" evidence="1">
    <location>
        <begin position="327"/>
        <end position="370"/>
    </location>
</feature>
<feature type="domain" description="GRAM" evidence="3">
    <location>
        <begin position="211"/>
        <end position="278"/>
    </location>
</feature>
<reference evidence="4" key="1">
    <citation type="submission" date="2025-08" db="UniProtKB">
        <authorList>
            <consortium name="RefSeq"/>
        </authorList>
    </citation>
    <scope>IDENTIFICATION</scope>
</reference>
<evidence type="ECO:0000256" key="2">
    <source>
        <dbReference type="SAM" id="Phobius"/>
    </source>
</evidence>
<proteinExistence type="predicted"/>
<feature type="compositionally biased region" description="Acidic residues" evidence="1">
    <location>
        <begin position="336"/>
        <end position="349"/>
    </location>
</feature>
<dbReference type="PANTHER" id="PTHR23319:SF13">
    <property type="entry name" value="GRAM DOMAIN-CONTAINING PROTEIN"/>
    <property type="match status" value="1"/>
</dbReference>
<dbReference type="PANTHER" id="PTHR23319">
    <property type="entry name" value="GRAM DOMAIN CONTAINING 1B, ISOFORM E"/>
    <property type="match status" value="1"/>
</dbReference>
<dbReference type="InterPro" id="IPR011993">
    <property type="entry name" value="PH-like_dom_sf"/>
</dbReference>
<dbReference type="SMART" id="SM00568">
    <property type="entry name" value="GRAM"/>
    <property type="match status" value="1"/>
</dbReference>
<dbReference type="Gene3D" id="2.30.29.30">
    <property type="entry name" value="Pleckstrin-homology domain (PH domain)/Phosphotyrosine-binding domain (PTB)"/>
    <property type="match status" value="1"/>
</dbReference>
<dbReference type="GO" id="GO:0005789">
    <property type="term" value="C:endoplasmic reticulum membrane"/>
    <property type="evidence" value="ECO:0007669"/>
    <property type="project" value="TreeGrafter"/>
</dbReference>
<dbReference type="CDD" id="cd13220">
    <property type="entry name" value="PH-GRAM_GRAMDC"/>
    <property type="match status" value="1"/>
</dbReference>
<name>A0AAJ6ZD12_PAPXU</name>
<feature type="compositionally biased region" description="Gly residues" evidence="1">
    <location>
        <begin position="128"/>
        <end position="140"/>
    </location>
</feature>
<feature type="region of interest" description="Disordered" evidence="1">
    <location>
        <begin position="128"/>
        <end position="212"/>
    </location>
</feature>
<dbReference type="GO" id="GO:0032366">
    <property type="term" value="P:intracellular sterol transport"/>
    <property type="evidence" value="ECO:0007669"/>
    <property type="project" value="TreeGrafter"/>
</dbReference>
<keyword evidence="2" id="KW-0472">Membrane</keyword>